<dbReference type="InterPro" id="IPR002372">
    <property type="entry name" value="PQQ_rpt_dom"/>
</dbReference>
<name>A0A6I4UZE4_9SPHN</name>
<dbReference type="SMART" id="SM00564">
    <property type="entry name" value="PQQ"/>
    <property type="match status" value="5"/>
</dbReference>
<evidence type="ECO:0000313" key="7">
    <source>
        <dbReference type="Proteomes" id="UP000469159"/>
    </source>
</evidence>
<dbReference type="AlphaFoldDB" id="A0A6I4UZE4"/>
<evidence type="ECO:0000313" key="6">
    <source>
        <dbReference type="EMBL" id="MXP42215.1"/>
    </source>
</evidence>
<dbReference type="Pfam" id="PF01011">
    <property type="entry name" value="PQQ"/>
    <property type="match status" value="1"/>
</dbReference>
<protein>
    <submittedName>
        <fullName evidence="6">PQQ-binding-like beta-propeller repeat protein</fullName>
    </submittedName>
</protein>
<organism evidence="6 7">
    <name type="scientific">Croceibacterium soli</name>
    <dbReference type="NCBI Taxonomy" id="1739690"/>
    <lineage>
        <taxon>Bacteria</taxon>
        <taxon>Pseudomonadati</taxon>
        <taxon>Pseudomonadota</taxon>
        <taxon>Alphaproteobacteria</taxon>
        <taxon>Sphingomonadales</taxon>
        <taxon>Erythrobacteraceae</taxon>
        <taxon>Croceibacterium</taxon>
    </lineage>
</organism>
<dbReference type="GO" id="GO:0016491">
    <property type="term" value="F:oxidoreductase activity"/>
    <property type="evidence" value="ECO:0007669"/>
    <property type="project" value="UniProtKB-KW"/>
</dbReference>
<evidence type="ECO:0000256" key="3">
    <source>
        <dbReference type="ARBA" id="ARBA00023002"/>
    </source>
</evidence>
<dbReference type="SUPFAM" id="SSF50998">
    <property type="entry name" value="Quinoprotein alcohol dehydrogenase-like"/>
    <property type="match status" value="1"/>
</dbReference>
<comment type="cofactor">
    <cofactor evidence="1">
        <name>pyrroloquinoline quinone</name>
        <dbReference type="ChEBI" id="CHEBI:58442"/>
    </cofactor>
</comment>
<evidence type="ECO:0000259" key="5">
    <source>
        <dbReference type="Pfam" id="PF01011"/>
    </source>
</evidence>
<evidence type="ECO:0000256" key="2">
    <source>
        <dbReference type="ARBA" id="ARBA00008156"/>
    </source>
</evidence>
<dbReference type="EMBL" id="WTYK01000006">
    <property type="protein sequence ID" value="MXP42215.1"/>
    <property type="molecule type" value="Genomic_DNA"/>
</dbReference>
<accession>A0A6I4UZE4</accession>
<evidence type="ECO:0000256" key="4">
    <source>
        <dbReference type="SAM" id="MobiDB-lite"/>
    </source>
</evidence>
<comment type="caution">
    <text evidence="6">The sequence shown here is derived from an EMBL/GenBank/DDBJ whole genome shotgun (WGS) entry which is preliminary data.</text>
</comment>
<feature type="domain" description="Pyrrolo-quinoline quinone repeat" evidence="5">
    <location>
        <begin position="198"/>
        <end position="786"/>
    </location>
</feature>
<feature type="compositionally biased region" description="Low complexity" evidence="4">
    <location>
        <begin position="82"/>
        <end position="94"/>
    </location>
</feature>
<proteinExistence type="inferred from homology"/>
<dbReference type="InterPro" id="IPR011047">
    <property type="entry name" value="Quinoprotein_ADH-like_sf"/>
</dbReference>
<sequence length="800" mass="85798">MIGIAQKLVWIHRLSDVSEIQSANSVSGVERSQSVKLYNKSPIRNASPINRRPYRSLRIRGQKQRVRRVNYCNGRVTRRRSPSSAGPAGAVSARSRVKCPRGRGDRKEPCGRRRLFDSYLLILPRMLRPVAQATNRCQSRISLLNRTKSCKAETSALTWKRVEGNRMRAAGGLGLAAILALAAPATGQQTDSIPAGDWRSINRDLASTRFSPLDEINKSNVSNLVEAWSYPLRGFNTAVPVVVGGVMYFPAGSRVVAVNADTGAEIWSYEHPRPEGAAAGAGGVSGRGVSYWPGDGTLAPRIMAMAGSQMIALDAATGQPVAGFGQNGTIDVGVPYGGTPTIFRNVAVIGAATLENPIGVPGNPRAFDVRTGAKLWEFQTVPKAGEPYNETWGNGWKGRSGANMWAFAAPVDAERGLIYLPISGPAANYYGGDRPGTNLFANSIVAVDIETGEYKWHYQTVHHDLWDIDMPTAGALLNVTVNGRSEPAIAHAGKSSYFYLLDRETGEPLHPVDEVPVPVGDVPGEYYHPTQPIPRVTPALSRTTLTYDDIVTAEDTTPEHAAACRKMWDDAGGYLNYGPFTPFFFHRKGTPPRSTIQLPGGTGGVNWGGVAVDPQSGTVFANAQATSLVGWVERKETTESYSFDANDTNQAYDRASVNGKGPFFSFSAPVSGKYDENGRAVGAQAPCYRPPWGQLTAVDAATGQIKWQVPLGVIEELPEGKQLVGNSGSAGPTVTAGGLVFVGATNDKRFRAFDAGTGQQLWEAQLGNNANANPMSYRGQSGKQYVAINAGGTIVAYALR</sequence>
<gene>
    <name evidence="6" type="ORF">GRI75_11245</name>
</gene>
<feature type="region of interest" description="Disordered" evidence="4">
    <location>
        <begin position="76"/>
        <end position="108"/>
    </location>
</feature>
<keyword evidence="7" id="KW-1185">Reference proteome</keyword>
<dbReference type="Proteomes" id="UP000469159">
    <property type="component" value="Unassembled WGS sequence"/>
</dbReference>
<dbReference type="Gene3D" id="2.140.10.10">
    <property type="entry name" value="Quinoprotein alcohol dehydrogenase-like superfamily"/>
    <property type="match status" value="2"/>
</dbReference>
<reference evidence="6 7" key="1">
    <citation type="submission" date="2019-12" db="EMBL/GenBank/DDBJ databases">
        <title>Genomic-based taxomic classification of the family Erythrobacteraceae.</title>
        <authorList>
            <person name="Xu L."/>
        </authorList>
    </citation>
    <scope>NUCLEOTIDE SEQUENCE [LARGE SCALE GENOMIC DNA]</scope>
    <source>
        <strain evidence="6 7">MCCC 1K02066</strain>
    </source>
</reference>
<evidence type="ECO:0000256" key="1">
    <source>
        <dbReference type="ARBA" id="ARBA00001931"/>
    </source>
</evidence>
<dbReference type="InterPro" id="IPR018391">
    <property type="entry name" value="PQQ_b-propeller_rpt"/>
</dbReference>
<keyword evidence="3" id="KW-0560">Oxidoreductase</keyword>
<dbReference type="PANTHER" id="PTHR32303:SF4">
    <property type="entry name" value="QUINOPROTEIN GLUCOSE DEHYDROGENASE"/>
    <property type="match status" value="1"/>
</dbReference>
<comment type="similarity">
    <text evidence="2">Belongs to the bacterial PQQ dehydrogenase family.</text>
</comment>
<dbReference type="PANTHER" id="PTHR32303">
    <property type="entry name" value="QUINOPROTEIN ALCOHOL DEHYDROGENASE (CYTOCHROME C)"/>
    <property type="match status" value="1"/>
</dbReference>